<keyword evidence="3" id="KW-1185">Reference proteome</keyword>
<gene>
    <name evidence="2" type="ORF">J4G33_05460</name>
</gene>
<organism evidence="2 3">
    <name type="scientific">Actinotalea soli</name>
    <dbReference type="NCBI Taxonomy" id="2819234"/>
    <lineage>
        <taxon>Bacteria</taxon>
        <taxon>Bacillati</taxon>
        <taxon>Actinomycetota</taxon>
        <taxon>Actinomycetes</taxon>
        <taxon>Micrococcales</taxon>
        <taxon>Cellulomonadaceae</taxon>
        <taxon>Actinotalea</taxon>
    </lineage>
</organism>
<evidence type="ECO:0000313" key="2">
    <source>
        <dbReference type="EMBL" id="MBO1751245.1"/>
    </source>
</evidence>
<dbReference type="Gene3D" id="1.10.3210.10">
    <property type="entry name" value="Hypothetical protein af1432"/>
    <property type="match status" value="1"/>
</dbReference>
<name>A0A939LRE1_9CELL</name>
<dbReference type="PANTHER" id="PTHR33525:SF4">
    <property type="entry name" value="CYCLIC DI-GMP PHOSPHODIESTERASE CDGJ"/>
    <property type="match status" value="1"/>
</dbReference>
<dbReference type="SUPFAM" id="SSF109604">
    <property type="entry name" value="HD-domain/PDEase-like"/>
    <property type="match status" value="1"/>
</dbReference>
<feature type="domain" description="HDOD" evidence="1">
    <location>
        <begin position="246"/>
        <end position="420"/>
    </location>
</feature>
<dbReference type="InterPro" id="IPR035919">
    <property type="entry name" value="EAL_sf"/>
</dbReference>
<dbReference type="PROSITE" id="PS51833">
    <property type="entry name" value="HDOD"/>
    <property type="match status" value="1"/>
</dbReference>
<comment type="caution">
    <text evidence="2">The sequence shown here is derived from an EMBL/GenBank/DDBJ whole genome shotgun (WGS) entry which is preliminary data.</text>
</comment>
<protein>
    <submittedName>
        <fullName evidence="2">HDOD domain-containing protein</fullName>
    </submittedName>
</protein>
<dbReference type="AlphaFoldDB" id="A0A939LRE1"/>
<dbReference type="SUPFAM" id="SSF141868">
    <property type="entry name" value="EAL domain-like"/>
    <property type="match status" value="1"/>
</dbReference>
<dbReference type="PANTHER" id="PTHR33525">
    <property type="match status" value="1"/>
</dbReference>
<dbReference type="RefSeq" id="WP_208054918.1">
    <property type="nucleotide sequence ID" value="NZ_JAGEMK010000002.1"/>
</dbReference>
<proteinExistence type="predicted"/>
<dbReference type="Proteomes" id="UP000664209">
    <property type="component" value="Unassembled WGS sequence"/>
</dbReference>
<evidence type="ECO:0000313" key="3">
    <source>
        <dbReference type="Proteomes" id="UP000664209"/>
    </source>
</evidence>
<evidence type="ECO:0000259" key="1">
    <source>
        <dbReference type="PROSITE" id="PS51833"/>
    </source>
</evidence>
<dbReference type="Pfam" id="PF08668">
    <property type="entry name" value="HDOD"/>
    <property type="match status" value="1"/>
</dbReference>
<reference evidence="2" key="1">
    <citation type="submission" date="2021-03" db="EMBL/GenBank/DDBJ databases">
        <title>Actinotalea soli sp. nov., isolated from soil.</title>
        <authorList>
            <person name="Ping W."/>
            <person name="Zhang J."/>
        </authorList>
    </citation>
    <scope>NUCLEOTIDE SEQUENCE</scope>
    <source>
        <strain evidence="2">BY-33</strain>
    </source>
</reference>
<dbReference type="InterPro" id="IPR013976">
    <property type="entry name" value="HDOD"/>
</dbReference>
<dbReference type="InterPro" id="IPR052340">
    <property type="entry name" value="RNase_Y/CdgJ"/>
</dbReference>
<accession>A0A939LRE1</accession>
<dbReference type="EMBL" id="JAGEMK010000002">
    <property type="protein sequence ID" value="MBO1751245.1"/>
    <property type="molecule type" value="Genomic_DNA"/>
</dbReference>
<sequence length="445" mass="46429">MNTAPPAAPAAPSVLVPATTGAVAPRVQIPAGAVSTVHRDPVADLSGRVIGYTVAVSVDMTHVPTQQTAQRRTGPVPVPTDVLHEHYLTLDLPSLVADRYVFLPATPLMLDGFVPGPVTPGRLVLELPARYEHSDEAVERAAALRALGVHLSLLHYRGEAEQAALLPHLSFVVVDANEPDLPLARLVHQAHQAGVRVLAADVQTSRVENDCRAAGVDGLRGGYGARADAQAAGDPEGDPPTGPRVLRAGELQCLALMHLLSQPEVDFAAVSQVVDTDPVLTLRVLHLVNSGAFALVSQIDTVHQAVVLLGVREVTTLVSALMLDARPDAMDSLWFILARALACETLAEDSAAYTVGMLSGLAVQLGVPADVILETVGVSDAVADAIRAEEGPYGPVLAAVRAHERRDEPGVLATGLQPSDVSAAYVRAVADALETAQAVTRDGGA</sequence>